<sequence length="47" mass="5800">MKLENYLHYIPDFYYDSVFEIPFEELFQKNIKVLLFDLGRQRGLNIE</sequence>
<protein>
    <submittedName>
        <fullName evidence="1">Uncharacterized protein</fullName>
    </submittedName>
</protein>
<proteinExistence type="predicted"/>
<name>A0ABT9D498_9MOLU</name>
<dbReference type="Proteomes" id="UP001170683">
    <property type="component" value="Unassembled WGS sequence"/>
</dbReference>
<reference evidence="1 2" key="1">
    <citation type="journal article" date="2023" name="Int. J. Syst. Evol. Microbiol.">
        <title>The observation of taxonomic boundaries for the 16SrII and 16SrXXV phytoplasmas using genome-based delimitation.</title>
        <authorList>
            <person name="Rodrigues Jardim B."/>
            <person name="Tran-Nguyen L.T.T."/>
            <person name="Gambley C."/>
            <person name="Al-Sadi A.M."/>
            <person name="Al-Subhi A.M."/>
            <person name="Foissac X."/>
            <person name="Salar P."/>
            <person name="Cai H."/>
            <person name="Yang J.Y."/>
            <person name="Davis R."/>
            <person name="Jones L."/>
            <person name="Rodoni B."/>
            <person name="Constable F.E."/>
        </authorList>
    </citation>
    <scope>NUCLEOTIDE SEQUENCE [LARGE SCALE GENOMIC DNA]</scope>
    <source>
        <strain evidence="1">BAWM-225</strain>
    </source>
</reference>
<dbReference type="RefSeq" id="WP_304514429.1">
    <property type="nucleotide sequence ID" value="NZ_JAOSIQ010000022.1"/>
</dbReference>
<keyword evidence="2" id="KW-1185">Reference proteome</keyword>
<dbReference type="EMBL" id="JAOSIQ010000022">
    <property type="protein sequence ID" value="MDO8064234.1"/>
    <property type="molecule type" value="Genomic_DNA"/>
</dbReference>
<evidence type="ECO:0000313" key="1">
    <source>
        <dbReference type="EMBL" id="MDO8064234.1"/>
    </source>
</evidence>
<organism evidence="1 2">
    <name type="scientific">Candidatus Phytoplasma bonamiae</name>
    <dbReference type="NCBI Taxonomy" id="2982626"/>
    <lineage>
        <taxon>Bacteria</taxon>
        <taxon>Bacillati</taxon>
        <taxon>Mycoplasmatota</taxon>
        <taxon>Mollicutes</taxon>
        <taxon>Acholeplasmatales</taxon>
        <taxon>Acholeplasmataceae</taxon>
        <taxon>Candidatus Phytoplasma</taxon>
        <taxon>16SrII (Peanut WB group)</taxon>
    </lineage>
</organism>
<comment type="caution">
    <text evidence="1">The sequence shown here is derived from an EMBL/GenBank/DDBJ whole genome shotgun (WGS) entry which is preliminary data.</text>
</comment>
<gene>
    <name evidence="1" type="ORF">OC701_02005</name>
</gene>
<accession>A0ABT9D498</accession>
<evidence type="ECO:0000313" key="2">
    <source>
        <dbReference type="Proteomes" id="UP001170683"/>
    </source>
</evidence>